<proteinExistence type="predicted"/>
<reference evidence="4" key="1">
    <citation type="submission" date="2016-06" db="EMBL/GenBank/DDBJ databases">
        <title>NZP2037 Pacbio-Illumina hybrid assembly.</title>
        <authorList>
            <person name="Ramsay J.P."/>
        </authorList>
    </citation>
    <scope>NUCLEOTIDE SEQUENCE [LARGE SCALE GENOMIC DNA]</scope>
    <source>
        <strain evidence="4">R7ANS::ICEMlSym2042</strain>
    </source>
</reference>
<dbReference type="EMBL" id="LZTJ01000001">
    <property type="protein sequence ID" value="OBP83999.1"/>
    <property type="molecule type" value="Genomic_DNA"/>
</dbReference>
<dbReference type="SUPFAM" id="SSF52788">
    <property type="entry name" value="Phosphotyrosine protein phosphatases I"/>
    <property type="match status" value="1"/>
</dbReference>
<dbReference type="Gene3D" id="3.40.50.2300">
    <property type="match status" value="1"/>
</dbReference>
<dbReference type="Pfam" id="PF01451">
    <property type="entry name" value="LMWPc"/>
    <property type="match status" value="1"/>
</dbReference>
<dbReference type="OrthoDB" id="9793058at2"/>
<dbReference type="SMART" id="SM00226">
    <property type="entry name" value="LMWPc"/>
    <property type="match status" value="1"/>
</dbReference>
<name>A0A1A5IJN6_RHILI</name>
<dbReference type="GeneID" id="66681482"/>
<gene>
    <name evidence="3" type="ORF">BAE39_06465</name>
</gene>
<dbReference type="CDD" id="cd16345">
    <property type="entry name" value="LMWP_ArsC"/>
    <property type="match status" value="1"/>
</dbReference>
<evidence type="ECO:0000313" key="3">
    <source>
        <dbReference type="EMBL" id="OBP83999.1"/>
    </source>
</evidence>
<dbReference type="GO" id="GO:0046685">
    <property type="term" value="P:response to arsenic-containing substance"/>
    <property type="evidence" value="ECO:0007669"/>
    <property type="project" value="UniProtKB-KW"/>
</dbReference>
<dbReference type="Proteomes" id="UP000093748">
    <property type="component" value="Unassembled WGS sequence"/>
</dbReference>
<dbReference type="InterPro" id="IPR023485">
    <property type="entry name" value="Ptyr_pPase"/>
</dbReference>
<organism evidence="3 4">
    <name type="scientific">Rhizobium loti</name>
    <name type="common">Mesorhizobium loti</name>
    <dbReference type="NCBI Taxonomy" id="381"/>
    <lineage>
        <taxon>Bacteria</taxon>
        <taxon>Pseudomonadati</taxon>
        <taxon>Pseudomonadota</taxon>
        <taxon>Alphaproteobacteria</taxon>
        <taxon>Hyphomicrobiales</taxon>
        <taxon>Phyllobacteriaceae</taxon>
        <taxon>Mesorhizobium</taxon>
    </lineage>
</organism>
<sequence>MSDHVYNVLFLCDANSARSIMGEAILNRVGAGRFKAYSAGARPKGSVNPFALQLLESLNYDTSFARSKSWDEFSRPDAPRMRFVFTVCDNTANESCPVWPGHPMTALWAVPDPAKASGTEAERHLAFADAYRMLNNRIAVFTNLPMASLDHLALQQHLDDIGRGEPLPN</sequence>
<dbReference type="AlphaFoldDB" id="A0A1A5IJN6"/>
<evidence type="ECO:0000313" key="4">
    <source>
        <dbReference type="Proteomes" id="UP000093748"/>
    </source>
</evidence>
<keyword evidence="1" id="KW-0059">Arsenical resistance</keyword>
<evidence type="ECO:0000259" key="2">
    <source>
        <dbReference type="SMART" id="SM00226"/>
    </source>
</evidence>
<comment type="caution">
    <text evidence="3">The sequence shown here is derived from an EMBL/GenBank/DDBJ whole genome shotgun (WGS) entry which is preliminary data.</text>
</comment>
<dbReference type="PANTHER" id="PTHR43428:SF1">
    <property type="entry name" value="ARSENATE REDUCTASE"/>
    <property type="match status" value="1"/>
</dbReference>
<protein>
    <submittedName>
        <fullName evidence="3">Protein-tyrosine-phosphatase</fullName>
    </submittedName>
</protein>
<evidence type="ECO:0000256" key="1">
    <source>
        <dbReference type="ARBA" id="ARBA00022849"/>
    </source>
</evidence>
<dbReference type="PANTHER" id="PTHR43428">
    <property type="entry name" value="ARSENATE REDUCTASE"/>
    <property type="match status" value="1"/>
</dbReference>
<dbReference type="InterPro" id="IPR036196">
    <property type="entry name" value="Ptyr_pPase_sf"/>
</dbReference>
<dbReference type="RefSeq" id="WP_032933848.1">
    <property type="nucleotide sequence ID" value="NZ_LZTH01000015.1"/>
</dbReference>
<accession>A0A1A5IJN6</accession>
<feature type="domain" description="Phosphotyrosine protein phosphatase I" evidence="2">
    <location>
        <begin position="6"/>
        <end position="144"/>
    </location>
</feature>